<evidence type="ECO:0000259" key="1">
    <source>
        <dbReference type="Pfam" id="PF08124"/>
    </source>
</evidence>
<evidence type="ECO:0000313" key="2">
    <source>
        <dbReference type="EMBL" id="HJC39470.1"/>
    </source>
</evidence>
<dbReference type="AlphaFoldDB" id="A0A9D2NY48"/>
<dbReference type="Pfam" id="PF08124">
    <property type="entry name" value="Lyase_8_N"/>
    <property type="match status" value="1"/>
</dbReference>
<sequence length="59" mass="6638">MNTATADLTTTFTYLNNLAKAYVTPGTTLYQNEQVPEEICCRLWSSCATRFQTRDLSAI</sequence>
<reference evidence="2" key="1">
    <citation type="journal article" date="2021" name="PeerJ">
        <title>Extensive microbial diversity within the chicken gut microbiome revealed by metagenomics and culture.</title>
        <authorList>
            <person name="Gilroy R."/>
            <person name="Ravi A."/>
            <person name="Getino M."/>
            <person name="Pursley I."/>
            <person name="Horton D.L."/>
            <person name="Alikhan N.F."/>
            <person name="Baker D."/>
            <person name="Gharbi K."/>
            <person name="Hall N."/>
            <person name="Watson M."/>
            <person name="Adriaenssens E.M."/>
            <person name="Foster-Nyarko E."/>
            <person name="Jarju S."/>
            <person name="Secka A."/>
            <person name="Antonio M."/>
            <person name="Oren A."/>
            <person name="Chaudhuri R.R."/>
            <person name="La Ragione R."/>
            <person name="Hildebrand F."/>
            <person name="Pallen M.J."/>
        </authorList>
    </citation>
    <scope>NUCLEOTIDE SEQUENCE</scope>
    <source>
        <strain evidence="2">ChiGjej1B1-1692</strain>
    </source>
</reference>
<organism evidence="2 3">
    <name type="scientific">Candidatus Mediterraneibacter faecigallinarum</name>
    <dbReference type="NCBI Taxonomy" id="2838669"/>
    <lineage>
        <taxon>Bacteria</taxon>
        <taxon>Bacillati</taxon>
        <taxon>Bacillota</taxon>
        <taxon>Clostridia</taxon>
        <taxon>Lachnospirales</taxon>
        <taxon>Lachnospiraceae</taxon>
        <taxon>Mediterraneibacter</taxon>
    </lineage>
</organism>
<protein>
    <recommendedName>
        <fullName evidence="1">Polysaccharide lyase 8 N-terminal alpha-helical domain-containing protein</fullName>
    </recommendedName>
</protein>
<dbReference type="Gene3D" id="1.50.10.100">
    <property type="entry name" value="Chondroitin AC/alginate lyase"/>
    <property type="match status" value="1"/>
</dbReference>
<dbReference type="Proteomes" id="UP000823894">
    <property type="component" value="Unassembled WGS sequence"/>
</dbReference>
<dbReference type="SUPFAM" id="SSF48230">
    <property type="entry name" value="Chondroitin AC/alginate lyase"/>
    <property type="match status" value="1"/>
</dbReference>
<proteinExistence type="predicted"/>
<accession>A0A9D2NY48</accession>
<reference evidence="2" key="2">
    <citation type="submission" date="2021-04" db="EMBL/GenBank/DDBJ databases">
        <authorList>
            <person name="Gilroy R."/>
        </authorList>
    </citation>
    <scope>NUCLEOTIDE SEQUENCE</scope>
    <source>
        <strain evidence="2">ChiGjej1B1-1692</strain>
    </source>
</reference>
<dbReference type="InterPro" id="IPR008929">
    <property type="entry name" value="Chondroitin_lyas"/>
</dbReference>
<dbReference type="InterPro" id="IPR012970">
    <property type="entry name" value="Lyase_8_alpha_N"/>
</dbReference>
<feature type="domain" description="Polysaccharide lyase 8 N-terminal alpha-helical" evidence="1">
    <location>
        <begin position="2"/>
        <end position="40"/>
    </location>
</feature>
<evidence type="ECO:0000313" key="3">
    <source>
        <dbReference type="Proteomes" id="UP000823894"/>
    </source>
</evidence>
<comment type="caution">
    <text evidence="2">The sequence shown here is derived from an EMBL/GenBank/DDBJ whole genome shotgun (WGS) entry which is preliminary data.</text>
</comment>
<name>A0A9D2NY48_9FIRM</name>
<gene>
    <name evidence="2" type="ORF">H9757_10495</name>
</gene>
<dbReference type="EMBL" id="DWWK01000169">
    <property type="protein sequence ID" value="HJC39470.1"/>
    <property type="molecule type" value="Genomic_DNA"/>
</dbReference>